<protein>
    <recommendedName>
        <fullName evidence="3">DUF1223 domain-containing protein</fullName>
    </recommendedName>
</protein>
<dbReference type="InterPro" id="IPR036249">
    <property type="entry name" value="Thioredoxin-like_sf"/>
</dbReference>
<dbReference type="Proteomes" id="UP000294664">
    <property type="component" value="Unassembled WGS sequence"/>
</dbReference>
<evidence type="ECO:0000313" key="1">
    <source>
        <dbReference type="EMBL" id="TCT05255.1"/>
    </source>
</evidence>
<name>A0A4R3M2A2_9HYPH</name>
<dbReference type="EMBL" id="SMAI01000005">
    <property type="protein sequence ID" value="TCT05255.1"/>
    <property type="molecule type" value="Genomic_DNA"/>
</dbReference>
<dbReference type="Pfam" id="PF06764">
    <property type="entry name" value="DUF1223"/>
    <property type="match status" value="1"/>
</dbReference>
<keyword evidence="2" id="KW-1185">Reference proteome</keyword>
<sequence>MFTSQGCASCPPADALLSELAADPDIIAITLAVDYWDYIGWKDTLAKHGHSLRQKAYAEQRGDRMLYTPQMIVDGFVPAKGSDKAAVLKAMARARDKGSTLGVPVRVSRRDSDLVIEVGALPRGPDNPAFTADIWVCPVIARHEVAIGRGENAGKTVTYTNVVRGWHKLGPWRGEAATYVVPVDRVTAAGEDGVVVMVQSGTQAVPGPILGAAKLALP</sequence>
<accession>A0A4R3M2A2</accession>
<evidence type="ECO:0000313" key="2">
    <source>
        <dbReference type="Proteomes" id="UP000294664"/>
    </source>
</evidence>
<dbReference type="InterPro" id="IPR010634">
    <property type="entry name" value="DUF1223"/>
</dbReference>
<gene>
    <name evidence="1" type="ORF">EDC64_105287</name>
</gene>
<dbReference type="AlphaFoldDB" id="A0A4R3M2A2"/>
<organism evidence="1 2">
    <name type="scientific">Aquabacter spiritensis</name>
    <dbReference type="NCBI Taxonomy" id="933073"/>
    <lineage>
        <taxon>Bacteria</taxon>
        <taxon>Pseudomonadati</taxon>
        <taxon>Pseudomonadota</taxon>
        <taxon>Alphaproteobacteria</taxon>
        <taxon>Hyphomicrobiales</taxon>
        <taxon>Xanthobacteraceae</taxon>
        <taxon>Aquabacter</taxon>
    </lineage>
</organism>
<dbReference type="SUPFAM" id="SSF52833">
    <property type="entry name" value="Thioredoxin-like"/>
    <property type="match status" value="1"/>
</dbReference>
<evidence type="ECO:0008006" key="3">
    <source>
        <dbReference type="Google" id="ProtNLM"/>
    </source>
</evidence>
<dbReference type="PANTHER" id="PTHR36057:SF1">
    <property type="entry name" value="LIPOPROTEIN LIPID ATTACHMENT SITE-LIKE PROTEIN, PUTATIVE (DUF1223)-RELATED"/>
    <property type="match status" value="1"/>
</dbReference>
<comment type="caution">
    <text evidence="1">The sequence shown here is derived from an EMBL/GenBank/DDBJ whole genome shotgun (WGS) entry which is preliminary data.</text>
</comment>
<proteinExistence type="predicted"/>
<reference evidence="1 2" key="1">
    <citation type="submission" date="2019-03" db="EMBL/GenBank/DDBJ databases">
        <title>Genomic Encyclopedia of Type Strains, Phase IV (KMG-IV): sequencing the most valuable type-strain genomes for metagenomic binning, comparative biology and taxonomic classification.</title>
        <authorList>
            <person name="Goeker M."/>
        </authorList>
    </citation>
    <scope>NUCLEOTIDE SEQUENCE [LARGE SCALE GENOMIC DNA]</scope>
    <source>
        <strain evidence="1 2">DSM 9035</strain>
    </source>
</reference>
<dbReference type="PANTHER" id="PTHR36057">
    <property type="match status" value="1"/>
</dbReference>